<dbReference type="GO" id="GO:0015807">
    <property type="term" value="P:L-amino acid transport"/>
    <property type="evidence" value="ECO:0007669"/>
    <property type="project" value="TreeGrafter"/>
</dbReference>
<evidence type="ECO:0000256" key="2">
    <source>
        <dbReference type="ARBA" id="ARBA00022448"/>
    </source>
</evidence>
<comment type="similarity">
    <text evidence="1">Belongs to the ABC transporter superfamily.</text>
</comment>
<dbReference type="InterPro" id="IPR003593">
    <property type="entry name" value="AAA+_ATPase"/>
</dbReference>
<dbReference type="GO" id="GO:0016887">
    <property type="term" value="F:ATP hydrolysis activity"/>
    <property type="evidence" value="ECO:0007669"/>
    <property type="project" value="InterPro"/>
</dbReference>
<dbReference type="Gene3D" id="3.40.50.300">
    <property type="entry name" value="P-loop containing nucleotide triphosphate hydrolases"/>
    <property type="match status" value="1"/>
</dbReference>
<proteinExistence type="inferred from homology"/>
<keyword evidence="4 7" id="KW-0067">ATP-binding</keyword>
<protein>
    <submittedName>
        <fullName evidence="7">ABC transporter ATP-binding protein</fullName>
    </submittedName>
</protein>
<dbReference type="PROSITE" id="PS50893">
    <property type="entry name" value="ABC_TRANSPORTER_2"/>
    <property type="match status" value="1"/>
</dbReference>
<comment type="caution">
    <text evidence="7">The sequence shown here is derived from an EMBL/GenBank/DDBJ whole genome shotgun (WGS) entry which is preliminary data.</text>
</comment>
<evidence type="ECO:0000313" key="8">
    <source>
        <dbReference type="Proteomes" id="UP000637002"/>
    </source>
</evidence>
<evidence type="ECO:0000259" key="6">
    <source>
        <dbReference type="PROSITE" id="PS50893"/>
    </source>
</evidence>
<name>A0A916U0A5_9HYPH</name>
<dbReference type="CDD" id="cd03224">
    <property type="entry name" value="ABC_TM1139_LivF_branched"/>
    <property type="match status" value="1"/>
</dbReference>
<dbReference type="PANTHER" id="PTHR43820:SF8">
    <property type="entry name" value="ABC TRANSPORTER SUBSTRATE-BINDING PROTEIN"/>
    <property type="match status" value="1"/>
</dbReference>
<keyword evidence="3" id="KW-0547">Nucleotide-binding</keyword>
<dbReference type="SUPFAM" id="SSF52540">
    <property type="entry name" value="P-loop containing nucleoside triphosphate hydrolases"/>
    <property type="match status" value="1"/>
</dbReference>
<sequence>MAAAPFLEVDDIEATYEDVILALRGVSLRVEEGAIVALLGANGAGKTTTLKAISNLLASERGALTRGSVIWKGRSTARLDPAELVARGIVQVLEGRRVFPQLTVEENLLTGGYLRRPSRAEVGNDLARIYTWFPRLKEKRRIRAGLTSGGEQQMIAIGRALMTRPTLVLLDEPSMGLAPIIVQEIFEIIRTLNEDEGVSFLLAEQNAALVLRYADHAYVLETGRLAAAGTAADLAAQGVEALYLGDAPGAAAATSSSAQQF</sequence>
<evidence type="ECO:0000256" key="4">
    <source>
        <dbReference type="ARBA" id="ARBA00022840"/>
    </source>
</evidence>
<dbReference type="Proteomes" id="UP000637002">
    <property type="component" value="Unassembled WGS sequence"/>
</dbReference>
<dbReference type="Pfam" id="PF00005">
    <property type="entry name" value="ABC_tran"/>
    <property type="match status" value="1"/>
</dbReference>
<dbReference type="InterPro" id="IPR052156">
    <property type="entry name" value="BCAA_Transport_ATP-bd_LivF"/>
</dbReference>
<keyword evidence="2" id="KW-0813">Transport</keyword>
<reference evidence="7" key="2">
    <citation type="submission" date="2020-09" db="EMBL/GenBank/DDBJ databases">
        <authorList>
            <person name="Sun Q."/>
            <person name="Zhou Y."/>
        </authorList>
    </citation>
    <scope>NUCLEOTIDE SEQUENCE</scope>
    <source>
        <strain evidence="7">CGMCC 1.12919</strain>
    </source>
</reference>
<dbReference type="GO" id="GO:0015658">
    <property type="term" value="F:branched-chain amino acid transmembrane transporter activity"/>
    <property type="evidence" value="ECO:0007669"/>
    <property type="project" value="TreeGrafter"/>
</dbReference>
<dbReference type="InterPro" id="IPR027417">
    <property type="entry name" value="P-loop_NTPase"/>
</dbReference>
<dbReference type="InterPro" id="IPR003439">
    <property type="entry name" value="ABC_transporter-like_ATP-bd"/>
</dbReference>
<dbReference type="RefSeq" id="WP_188608235.1">
    <property type="nucleotide sequence ID" value="NZ_BMGG01000002.1"/>
</dbReference>
<accession>A0A916U0A5</accession>
<organism evidence="7 8">
    <name type="scientific">Chelatococcus reniformis</name>
    <dbReference type="NCBI Taxonomy" id="1494448"/>
    <lineage>
        <taxon>Bacteria</taxon>
        <taxon>Pseudomonadati</taxon>
        <taxon>Pseudomonadota</taxon>
        <taxon>Alphaproteobacteria</taxon>
        <taxon>Hyphomicrobiales</taxon>
        <taxon>Chelatococcaceae</taxon>
        <taxon>Chelatococcus</taxon>
    </lineage>
</organism>
<evidence type="ECO:0000256" key="5">
    <source>
        <dbReference type="ARBA" id="ARBA00022970"/>
    </source>
</evidence>
<dbReference type="EMBL" id="BMGG01000002">
    <property type="protein sequence ID" value="GGC54678.1"/>
    <property type="molecule type" value="Genomic_DNA"/>
</dbReference>
<dbReference type="SMART" id="SM00382">
    <property type="entry name" value="AAA"/>
    <property type="match status" value="1"/>
</dbReference>
<dbReference type="PANTHER" id="PTHR43820">
    <property type="entry name" value="HIGH-AFFINITY BRANCHED-CHAIN AMINO ACID TRANSPORT ATP-BINDING PROTEIN LIVF"/>
    <property type="match status" value="1"/>
</dbReference>
<dbReference type="GO" id="GO:0005524">
    <property type="term" value="F:ATP binding"/>
    <property type="evidence" value="ECO:0007669"/>
    <property type="project" value="UniProtKB-KW"/>
</dbReference>
<evidence type="ECO:0000256" key="1">
    <source>
        <dbReference type="ARBA" id="ARBA00005417"/>
    </source>
</evidence>
<dbReference type="AlphaFoldDB" id="A0A916U0A5"/>
<evidence type="ECO:0000313" key="7">
    <source>
        <dbReference type="EMBL" id="GGC54678.1"/>
    </source>
</evidence>
<reference evidence="7" key="1">
    <citation type="journal article" date="2014" name="Int. J. Syst. Evol. Microbiol.">
        <title>Complete genome sequence of Corynebacterium casei LMG S-19264T (=DSM 44701T), isolated from a smear-ripened cheese.</title>
        <authorList>
            <consortium name="US DOE Joint Genome Institute (JGI-PGF)"/>
            <person name="Walter F."/>
            <person name="Albersmeier A."/>
            <person name="Kalinowski J."/>
            <person name="Ruckert C."/>
        </authorList>
    </citation>
    <scope>NUCLEOTIDE SEQUENCE</scope>
    <source>
        <strain evidence="7">CGMCC 1.12919</strain>
    </source>
</reference>
<keyword evidence="8" id="KW-1185">Reference proteome</keyword>
<keyword evidence="5" id="KW-0029">Amino-acid transport</keyword>
<evidence type="ECO:0000256" key="3">
    <source>
        <dbReference type="ARBA" id="ARBA00022741"/>
    </source>
</evidence>
<gene>
    <name evidence="7" type="ORF">GCM10010994_12020</name>
</gene>
<feature type="domain" description="ABC transporter" evidence="6">
    <location>
        <begin position="7"/>
        <end position="247"/>
    </location>
</feature>